<accession>A0ABQ7FVI9</accession>
<keyword evidence="1" id="KW-0175">Coiled coil</keyword>
<evidence type="ECO:0000256" key="2">
    <source>
        <dbReference type="SAM" id="MobiDB-lite"/>
    </source>
</evidence>
<comment type="caution">
    <text evidence="3">The sequence shown here is derived from an EMBL/GenBank/DDBJ whole genome shotgun (WGS) entry which is preliminary data.</text>
</comment>
<organism evidence="3 4">
    <name type="scientific">Dunaliella salina</name>
    <name type="common">Green alga</name>
    <name type="synonym">Protococcus salinus</name>
    <dbReference type="NCBI Taxonomy" id="3046"/>
    <lineage>
        <taxon>Eukaryota</taxon>
        <taxon>Viridiplantae</taxon>
        <taxon>Chlorophyta</taxon>
        <taxon>core chlorophytes</taxon>
        <taxon>Chlorophyceae</taxon>
        <taxon>CS clade</taxon>
        <taxon>Chlamydomonadales</taxon>
        <taxon>Dunaliellaceae</taxon>
        <taxon>Dunaliella</taxon>
    </lineage>
</organism>
<evidence type="ECO:0000313" key="3">
    <source>
        <dbReference type="EMBL" id="KAF5826393.1"/>
    </source>
</evidence>
<evidence type="ECO:0000313" key="4">
    <source>
        <dbReference type="Proteomes" id="UP000815325"/>
    </source>
</evidence>
<keyword evidence="4" id="KW-1185">Reference proteome</keyword>
<sequence length="192" mass="21802">MNNLSNAWQMERVKKEFLQEMHRKGKLPDSGITEARDLYTKSYHQTGPRLFPGPGGIDTTLTTMLRDSERHIEAAQLPPKPSSSSRAADAQGGGTLRSESSRQERSRAHKELKARLDSVSQQLQAERHCRKISEEQLIQAQLEKEKEERKLAEQRIAETREQQAKVEPGDIVPYRSSSLANYSSAVGSQWFR</sequence>
<feature type="region of interest" description="Disordered" evidence="2">
    <location>
        <begin position="74"/>
        <end position="118"/>
    </location>
</feature>
<feature type="coiled-coil region" evidence="1">
    <location>
        <begin position="130"/>
        <end position="162"/>
    </location>
</feature>
<reference evidence="3" key="1">
    <citation type="submission" date="2017-08" db="EMBL/GenBank/DDBJ databases">
        <authorList>
            <person name="Polle J.E."/>
            <person name="Barry K."/>
            <person name="Cushman J."/>
            <person name="Schmutz J."/>
            <person name="Tran D."/>
            <person name="Hathwaick L.T."/>
            <person name="Yim W.C."/>
            <person name="Jenkins J."/>
            <person name="Mckie-Krisberg Z.M."/>
            <person name="Prochnik S."/>
            <person name="Lindquist E."/>
            <person name="Dockter R.B."/>
            <person name="Adam C."/>
            <person name="Molina H."/>
            <person name="Bunkerborg J."/>
            <person name="Jin E."/>
            <person name="Buchheim M."/>
            <person name="Magnuson J."/>
        </authorList>
    </citation>
    <scope>NUCLEOTIDE SEQUENCE</scope>
    <source>
        <strain evidence="3">CCAP 19/18</strain>
    </source>
</reference>
<dbReference type="Proteomes" id="UP000815325">
    <property type="component" value="Unassembled WGS sequence"/>
</dbReference>
<gene>
    <name evidence="3" type="ORF">DUNSADRAFT_3320</name>
</gene>
<proteinExistence type="predicted"/>
<evidence type="ECO:0000256" key="1">
    <source>
        <dbReference type="SAM" id="Coils"/>
    </source>
</evidence>
<name>A0ABQ7FVI9_DUNSA</name>
<feature type="compositionally biased region" description="Basic and acidic residues" evidence="2">
    <location>
        <begin position="99"/>
        <end position="116"/>
    </location>
</feature>
<protein>
    <submittedName>
        <fullName evidence="3">Uncharacterized protein</fullName>
    </submittedName>
</protein>
<dbReference type="EMBL" id="MU070971">
    <property type="protein sequence ID" value="KAF5826393.1"/>
    <property type="molecule type" value="Genomic_DNA"/>
</dbReference>